<keyword evidence="7" id="KW-0378">Hydrolase</keyword>
<reference evidence="12 13" key="1">
    <citation type="submission" date="2019-01" db="EMBL/GenBank/DDBJ databases">
        <authorList>
            <person name="Chen W.-M."/>
        </authorList>
    </citation>
    <scope>NUCLEOTIDE SEQUENCE [LARGE SCALE GENOMIC DNA]</scope>
    <source>
        <strain evidence="12 13">KYPC3</strain>
    </source>
</reference>
<dbReference type="PANTHER" id="PTHR13062:SF9">
    <property type="entry name" value="MICROBIAL COLLAGENASE"/>
    <property type="match status" value="1"/>
</dbReference>
<evidence type="ECO:0000256" key="8">
    <source>
        <dbReference type="ARBA" id="ARBA00022833"/>
    </source>
</evidence>
<keyword evidence="3" id="KW-0964">Secreted</keyword>
<evidence type="ECO:0000256" key="3">
    <source>
        <dbReference type="ARBA" id="ARBA00022525"/>
    </source>
</evidence>
<gene>
    <name evidence="12" type="ORF">EOE67_07620</name>
</gene>
<keyword evidence="13" id="KW-1185">Reference proteome</keyword>
<evidence type="ECO:0000313" key="12">
    <source>
        <dbReference type="EMBL" id="RVU40194.1"/>
    </source>
</evidence>
<proteinExistence type="predicted"/>
<feature type="signal peptide" evidence="11">
    <location>
        <begin position="1"/>
        <end position="27"/>
    </location>
</feature>
<evidence type="ECO:0000256" key="5">
    <source>
        <dbReference type="ARBA" id="ARBA00022723"/>
    </source>
</evidence>
<dbReference type="InterPro" id="IPR002169">
    <property type="entry name" value="Peptidase_M9A/M9B"/>
</dbReference>
<keyword evidence="5" id="KW-0479">Metal-binding</keyword>
<evidence type="ECO:0000256" key="1">
    <source>
        <dbReference type="ARBA" id="ARBA00001947"/>
    </source>
</evidence>
<comment type="caution">
    <text evidence="12">The sequence shown here is derived from an EMBL/GenBank/DDBJ whole genome shotgun (WGS) entry which is preliminary data.</text>
</comment>
<dbReference type="GO" id="GO:0004222">
    <property type="term" value="F:metalloendopeptidase activity"/>
    <property type="evidence" value="ECO:0007669"/>
    <property type="project" value="InterPro"/>
</dbReference>
<dbReference type="GO" id="GO:0008270">
    <property type="term" value="F:zinc ion binding"/>
    <property type="evidence" value="ECO:0007669"/>
    <property type="project" value="InterPro"/>
</dbReference>
<name>A0A437R094_9GAMM</name>
<dbReference type="Pfam" id="PF01752">
    <property type="entry name" value="Peptidase_M9"/>
    <property type="match status" value="1"/>
</dbReference>
<keyword evidence="4" id="KW-0645">Protease</keyword>
<keyword evidence="6 11" id="KW-0732">Signal</keyword>
<dbReference type="EMBL" id="SACS01000006">
    <property type="protein sequence ID" value="RVU40194.1"/>
    <property type="molecule type" value="Genomic_DNA"/>
</dbReference>
<dbReference type="Gene3D" id="3.40.30.160">
    <property type="entry name" value="Collagenase ColT, N-terminal domain"/>
    <property type="match status" value="1"/>
</dbReference>
<accession>A0A437R094</accession>
<dbReference type="OrthoDB" id="9802683at2"/>
<dbReference type="AlphaFoldDB" id="A0A437R094"/>
<organism evidence="12 13">
    <name type="scientific">Rheinheimera riviphila</name>
    <dbReference type="NCBI Taxonomy" id="1834037"/>
    <lineage>
        <taxon>Bacteria</taxon>
        <taxon>Pseudomonadati</taxon>
        <taxon>Pseudomonadota</taxon>
        <taxon>Gammaproteobacteria</taxon>
        <taxon>Chromatiales</taxon>
        <taxon>Chromatiaceae</taxon>
        <taxon>Rheinheimera</taxon>
    </lineage>
</organism>
<evidence type="ECO:0000256" key="7">
    <source>
        <dbReference type="ARBA" id="ARBA00022801"/>
    </source>
</evidence>
<comment type="subcellular location">
    <subcellularLocation>
        <location evidence="2">Secreted</location>
    </subcellularLocation>
</comment>
<protein>
    <submittedName>
        <fullName evidence="12">Collagenase</fullName>
    </submittedName>
</protein>
<evidence type="ECO:0000256" key="6">
    <source>
        <dbReference type="ARBA" id="ARBA00022729"/>
    </source>
</evidence>
<dbReference type="PRINTS" id="PR00931">
    <property type="entry name" value="MICOLLPTASE"/>
</dbReference>
<dbReference type="GO" id="GO:0005576">
    <property type="term" value="C:extracellular region"/>
    <property type="evidence" value="ECO:0007669"/>
    <property type="project" value="UniProtKB-SubCell"/>
</dbReference>
<keyword evidence="9" id="KW-0482">Metalloprotease</keyword>
<evidence type="ECO:0000256" key="10">
    <source>
        <dbReference type="PIRSR" id="PIRSR602169-1"/>
    </source>
</evidence>
<evidence type="ECO:0000313" key="13">
    <source>
        <dbReference type="Proteomes" id="UP000283077"/>
    </source>
</evidence>
<feature type="active site" evidence="10">
    <location>
        <position position="156"/>
    </location>
</feature>
<evidence type="ECO:0000256" key="2">
    <source>
        <dbReference type="ARBA" id="ARBA00004613"/>
    </source>
</evidence>
<dbReference type="Gene3D" id="1.10.390.20">
    <property type="match status" value="1"/>
</dbReference>
<dbReference type="Proteomes" id="UP000283077">
    <property type="component" value="Unassembled WGS sequence"/>
</dbReference>
<evidence type="ECO:0000256" key="9">
    <source>
        <dbReference type="ARBA" id="ARBA00023049"/>
    </source>
</evidence>
<feature type="chain" id="PRO_5019358562" evidence="11">
    <location>
        <begin position="28"/>
        <end position="318"/>
    </location>
</feature>
<comment type="cofactor">
    <cofactor evidence="1">
        <name>Zn(2+)</name>
        <dbReference type="ChEBI" id="CHEBI:29105"/>
    </cofactor>
</comment>
<dbReference type="PANTHER" id="PTHR13062">
    <property type="entry name" value="COLLAGENASE"/>
    <property type="match status" value="1"/>
</dbReference>
<keyword evidence="8" id="KW-0862">Zinc</keyword>
<evidence type="ECO:0000256" key="11">
    <source>
        <dbReference type="SAM" id="SignalP"/>
    </source>
</evidence>
<sequence>MFLFRCQGLLNSCLLISSLIVSGIANANPAATRKTASVDQILSQQHQCSTSLTLRSAALTQPQQQAACAQLAAIEQRFHQLFQTAGKPVKHDHNTMLRANIYQSKQQYVEFAGQHFQMPTDNGGMYLEGFPDLPGNQAEFVAYQREQGQVWNLSHEFVHYLDGRFNLYGDFCATLHDSHAPPENCPTPAPDTPYLIWWTEGMAEYVAHGADNPEALKLATTQQFKLSELFHTGYERNHGSDRIYRWGYLAARFLLEQQRPQVDRMLNLLRNGDYPRYQALVRSWGTSMDQEFSLWLKQQAVTGIAVTPVVSSGKNSAN</sequence>
<evidence type="ECO:0000256" key="4">
    <source>
        <dbReference type="ARBA" id="ARBA00022670"/>
    </source>
</evidence>
<dbReference type="GO" id="GO:0006508">
    <property type="term" value="P:proteolysis"/>
    <property type="evidence" value="ECO:0007669"/>
    <property type="project" value="UniProtKB-KW"/>
</dbReference>